<proteinExistence type="predicted"/>
<dbReference type="EMBL" id="GL945477">
    <property type="protein sequence ID" value="EGO02356.1"/>
    <property type="molecule type" value="Genomic_DNA"/>
</dbReference>
<keyword evidence="2" id="KW-1185">Reference proteome</keyword>
<gene>
    <name evidence="1" type="ORF">SERLA73DRAFT_48575</name>
</gene>
<dbReference type="OrthoDB" id="3187773at2759"/>
<name>F8PR65_SERL3</name>
<feature type="non-terminal residue" evidence="1">
    <location>
        <position position="1"/>
    </location>
</feature>
<dbReference type="OMA" id="HHTNALI"/>
<sequence>LWMVQQDVNEEGYPAVKFIHVDCILRAAHLLPIYGDCFMPRELSFSNSLDAFHAYYVNKFIDHHAFGIAS</sequence>
<organism evidence="2">
    <name type="scientific">Serpula lacrymans var. lacrymans (strain S7.3)</name>
    <name type="common">Dry rot fungus</name>
    <dbReference type="NCBI Taxonomy" id="936435"/>
    <lineage>
        <taxon>Eukaryota</taxon>
        <taxon>Fungi</taxon>
        <taxon>Dikarya</taxon>
        <taxon>Basidiomycota</taxon>
        <taxon>Agaricomycotina</taxon>
        <taxon>Agaricomycetes</taxon>
        <taxon>Agaricomycetidae</taxon>
        <taxon>Boletales</taxon>
        <taxon>Coniophorineae</taxon>
        <taxon>Serpulaceae</taxon>
        <taxon>Serpula</taxon>
    </lineage>
</organism>
<dbReference type="Proteomes" id="UP000008063">
    <property type="component" value="Unassembled WGS sequence"/>
</dbReference>
<reference evidence="2" key="1">
    <citation type="journal article" date="2011" name="Science">
        <title>The plant cell wall-decomposing machinery underlies the functional diversity of forest fungi.</title>
        <authorList>
            <person name="Eastwood D.C."/>
            <person name="Floudas D."/>
            <person name="Binder M."/>
            <person name="Majcherczyk A."/>
            <person name="Schneider P."/>
            <person name="Aerts A."/>
            <person name="Asiegbu F.O."/>
            <person name="Baker S.E."/>
            <person name="Barry K."/>
            <person name="Bendiksby M."/>
            <person name="Blumentritt M."/>
            <person name="Coutinho P.M."/>
            <person name="Cullen D."/>
            <person name="de Vries R.P."/>
            <person name="Gathman A."/>
            <person name="Goodell B."/>
            <person name="Henrissat B."/>
            <person name="Ihrmark K."/>
            <person name="Kauserud H."/>
            <person name="Kohler A."/>
            <person name="LaButti K."/>
            <person name="Lapidus A."/>
            <person name="Lavin J.L."/>
            <person name="Lee Y.-H."/>
            <person name="Lindquist E."/>
            <person name="Lilly W."/>
            <person name="Lucas S."/>
            <person name="Morin E."/>
            <person name="Murat C."/>
            <person name="Oguiza J.A."/>
            <person name="Park J."/>
            <person name="Pisabarro A.G."/>
            <person name="Riley R."/>
            <person name="Rosling A."/>
            <person name="Salamov A."/>
            <person name="Schmidt O."/>
            <person name="Schmutz J."/>
            <person name="Skrede I."/>
            <person name="Stenlid J."/>
            <person name="Wiebenga A."/>
            <person name="Xie X."/>
            <person name="Kuees U."/>
            <person name="Hibbett D.S."/>
            <person name="Hoffmeister D."/>
            <person name="Hoegberg N."/>
            <person name="Martin F."/>
            <person name="Grigoriev I.V."/>
            <person name="Watkinson S.C."/>
        </authorList>
    </citation>
    <scope>NUCLEOTIDE SEQUENCE [LARGE SCALE GENOMIC DNA]</scope>
    <source>
        <strain evidence="2">strain S7.3</strain>
    </source>
</reference>
<dbReference type="HOGENOM" id="CLU_006344_16_2_1"/>
<accession>F8PR65</accession>
<protein>
    <submittedName>
        <fullName evidence="1">Uncharacterized protein</fullName>
    </submittedName>
</protein>
<dbReference type="STRING" id="936435.F8PR65"/>
<evidence type="ECO:0000313" key="1">
    <source>
        <dbReference type="EMBL" id="EGO02356.1"/>
    </source>
</evidence>
<evidence type="ECO:0000313" key="2">
    <source>
        <dbReference type="Proteomes" id="UP000008063"/>
    </source>
</evidence>
<dbReference type="InParanoid" id="F8PR65"/>
<dbReference type="AlphaFoldDB" id="F8PR65"/>